<reference evidence="6" key="3">
    <citation type="submission" date="2016-06" db="EMBL/GenBank/DDBJ databases">
        <authorList>
            <person name="Olsen C.W."/>
            <person name="Carey S."/>
            <person name="Hinshaw L."/>
            <person name="Karasin A.I."/>
        </authorList>
    </citation>
    <scope>NUCLEOTIDE SEQUENCE [LARGE SCALE GENOMIC DNA]</scope>
    <source>
        <strain evidence="6">PM4</strain>
    </source>
</reference>
<dbReference type="GeneID" id="41587493"/>
<dbReference type="RefSeq" id="WP_021789338.1">
    <property type="nucleotide sequence ID" value="NZ_LT671858.1"/>
</dbReference>
<dbReference type="GO" id="GO:0016787">
    <property type="term" value="F:hydrolase activity"/>
    <property type="evidence" value="ECO:0007669"/>
    <property type="project" value="InterPro"/>
</dbReference>
<dbReference type="AlphaFoldDB" id="A0A1N5SE32"/>
<reference evidence="5 8" key="1">
    <citation type="submission" date="2016-04" db="EMBL/GenBank/DDBJ databases">
        <authorList>
            <person name="Evans L.H."/>
            <person name="Alamgir A."/>
            <person name="Owens N."/>
            <person name="Weber N.D."/>
            <person name="Virtaneva K."/>
            <person name="Barbian K."/>
            <person name="Babar A."/>
            <person name="Rosenke K."/>
        </authorList>
    </citation>
    <scope>NUCLEOTIDE SEQUENCE [LARGE SCALE GENOMIC DNA]</scope>
    <source>
        <strain evidence="5">S5</strain>
        <strain evidence="8">S5(T) (JCM 30642 \VKM B-2941)</strain>
    </source>
</reference>
<gene>
    <name evidence="6" type="ORF">CPM_0155</name>
    <name evidence="5" type="ORF">CSP5_0189</name>
</gene>
<accession>A0A1N5SE32</accession>
<dbReference type="InterPro" id="IPR000246">
    <property type="entry name" value="Peptidase_T2"/>
</dbReference>
<evidence type="ECO:0000313" key="5">
    <source>
        <dbReference type="EMBL" id="SIM34266.1"/>
    </source>
</evidence>
<dbReference type="InterPro" id="IPR029055">
    <property type="entry name" value="Ntn_hydrolases_N"/>
</dbReference>
<dbReference type="STRING" id="1673428.CPM_0155"/>
<dbReference type="SUPFAM" id="SSF56235">
    <property type="entry name" value="N-terminal nucleophile aminohydrolases (Ntn hydrolases)"/>
    <property type="match status" value="1"/>
</dbReference>
<dbReference type="PANTHER" id="PTHR10188:SF13">
    <property type="entry name" value="ISOASPARTYL PEPTIDASE_L-ASPARAGINASE 2-RELATED"/>
    <property type="match status" value="1"/>
</dbReference>
<dbReference type="EMBL" id="LT671858">
    <property type="protein sequence ID" value="SIM34266.1"/>
    <property type="molecule type" value="Genomic_DNA"/>
</dbReference>
<protein>
    <recommendedName>
        <fullName evidence="1">Plant-type L-asparaginase</fullName>
    </recommendedName>
</protein>
<dbReference type="Pfam" id="PF01112">
    <property type="entry name" value="Asparaginase_2"/>
    <property type="match status" value="1"/>
</dbReference>
<sequence length="281" mass="29893">MSGVIIVHGGVGAKGRSLEDMNGVASKSKDDDPLKTVVNAVRYMEDDQRFNAGTGSVIRIDGSIQMDAAVAIPGSFGSVINIERVKNPVLVALDVMEKTPHIALAGSGAIDFARRSGYPDYDPVTEKARVAYKKMVDAIKDKTNSEERYSTIKKLIDDGLVEEPHDTVGAVAYVNGKFAAAVSTGGASPMMPGRVGDVPLIGAGIYCGLNGAVVATGLGEEIAKKLLCYRIYSRIGEEPLNRILMEEIDNMEGKLAGVIAVSRNEYGFFSNGAMPIDTTQF</sequence>
<name>A0A1N5SE32_9ARCH</name>
<evidence type="ECO:0000256" key="2">
    <source>
        <dbReference type="PIRSR" id="PIRSR600246-1"/>
    </source>
</evidence>
<feature type="binding site" evidence="3">
    <location>
        <begin position="216"/>
        <end position="219"/>
    </location>
    <ligand>
        <name>substrate</name>
    </ligand>
</feature>
<dbReference type="KEGG" id="cdiv:CPM_0155"/>
<evidence type="ECO:0000256" key="4">
    <source>
        <dbReference type="PIRSR" id="PIRSR600246-3"/>
    </source>
</evidence>
<dbReference type="CDD" id="cd04703">
    <property type="entry name" value="Asparaginase_2_like_1"/>
    <property type="match status" value="1"/>
</dbReference>
<evidence type="ECO:0000256" key="3">
    <source>
        <dbReference type="PIRSR" id="PIRSR600246-2"/>
    </source>
</evidence>
<evidence type="ECO:0000313" key="6">
    <source>
        <dbReference type="EMBL" id="SJK84049.1"/>
    </source>
</evidence>
<organism evidence="5 8">
    <name type="scientific">Cuniculiplasma divulgatum</name>
    <dbReference type="NCBI Taxonomy" id="1673428"/>
    <lineage>
        <taxon>Archaea</taxon>
        <taxon>Methanobacteriati</taxon>
        <taxon>Thermoplasmatota</taxon>
        <taxon>Thermoplasmata</taxon>
        <taxon>Thermoplasmatales</taxon>
        <taxon>Cuniculiplasmataceae</taxon>
        <taxon>Cuniculiplasma</taxon>
    </lineage>
</organism>
<feature type="binding site" evidence="3">
    <location>
        <begin position="194"/>
        <end position="197"/>
    </location>
    <ligand>
        <name>substrate</name>
    </ligand>
</feature>
<proteinExistence type="predicted"/>
<dbReference type="Proteomes" id="UP000195607">
    <property type="component" value="Chromosome I"/>
</dbReference>
<feature type="active site" description="Nucleophile" evidence="2">
    <location>
        <position position="167"/>
    </location>
</feature>
<dbReference type="Gene3D" id="3.60.20.30">
    <property type="entry name" value="(Glycosyl)asparaginase"/>
    <property type="match status" value="1"/>
</dbReference>
<evidence type="ECO:0000313" key="7">
    <source>
        <dbReference type="Proteomes" id="UP000187822"/>
    </source>
</evidence>
<keyword evidence="7" id="KW-1185">Reference proteome</keyword>
<dbReference type="PANTHER" id="PTHR10188">
    <property type="entry name" value="L-ASPARAGINASE"/>
    <property type="match status" value="1"/>
</dbReference>
<feature type="site" description="Cleavage; by autolysis" evidence="4">
    <location>
        <begin position="166"/>
        <end position="167"/>
    </location>
</feature>
<dbReference type="Proteomes" id="UP000187822">
    <property type="component" value="Chromosome I"/>
</dbReference>
<dbReference type="OrthoDB" id="18230at2157"/>
<evidence type="ECO:0000313" key="8">
    <source>
        <dbReference type="Proteomes" id="UP000195607"/>
    </source>
</evidence>
<dbReference type="EMBL" id="LT719092">
    <property type="protein sequence ID" value="SJK84049.1"/>
    <property type="molecule type" value="Genomic_DNA"/>
</dbReference>
<reference evidence="7" key="2">
    <citation type="submission" date="2016-06" db="EMBL/GenBank/DDBJ databases">
        <authorList>
            <person name="Toshchakov V.S."/>
        </authorList>
    </citation>
    <scope>NUCLEOTIDE SEQUENCE [LARGE SCALE GENOMIC DNA]</scope>
    <source>
        <strain>PM4 (JCM 30641</strain>
        <strain evidence="7">\VKM B-2940)</strain>
    </source>
</reference>
<evidence type="ECO:0000256" key="1">
    <source>
        <dbReference type="ARBA" id="ARBA00044776"/>
    </source>
</evidence>